<accession>A0ABR3TDJ8</accession>
<evidence type="ECO:0000313" key="2">
    <source>
        <dbReference type="EMBL" id="KAL1637640.1"/>
    </source>
</evidence>
<feature type="region of interest" description="Disordered" evidence="1">
    <location>
        <begin position="20"/>
        <end position="49"/>
    </location>
</feature>
<evidence type="ECO:0000313" key="3">
    <source>
        <dbReference type="Proteomes" id="UP001521184"/>
    </source>
</evidence>
<dbReference type="EMBL" id="JAKEKT020000087">
    <property type="protein sequence ID" value="KAL1637640.1"/>
    <property type="molecule type" value="Genomic_DNA"/>
</dbReference>
<evidence type="ECO:0000256" key="1">
    <source>
        <dbReference type="SAM" id="MobiDB-lite"/>
    </source>
</evidence>
<protein>
    <submittedName>
        <fullName evidence="2">Uncharacterized protein</fullName>
    </submittedName>
</protein>
<comment type="caution">
    <text evidence="2">The sequence shown here is derived from an EMBL/GenBank/DDBJ whole genome shotgun (WGS) entry which is preliminary data.</text>
</comment>
<dbReference type="Proteomes" id="UP001521184">
    <property type="component" value="Unassembled WGS sequence"/>
</dbReference>
<organism evidence="2 3">
    <name type="scientific">Diplodia intermedia</name>
    <dbReference type="NCBI Taxonomy" id="856260"/>
    <lineage>
        <taxon>Eukaryota</taxon>
        <taxon>Fungi</taxon>
        <taxon>Dikarya</taxon>
        <taxon>Ascomycota</taxon>
        <taxon>Pezizomycotina</taxon>
        <taxon>Dothideomycetes</taxon>
        <taxon>Dothideomycetes incertae sedis</taxon>
        <taxon>Botryosphaeriales</taxon>
        <taxon>Botryosphaeriaceae</taxon>
        <taxon>Diplodia</taxon>
    </lineage>
</organism>
<feature type="compositionally biased region" description="Basic and acidic residues" evidence="1">
    <location>
        <begin position="122"/>
        <end position="132"/>
    </location>
</feature>
<name>A0ABR3TDJ8_9PEZI</name>
<reference evidence="2 3" key="1">
    <citation type="journal article" date="2023" name="Plant Dis.">
        <title>First Report of Diplodia intermedia Causing Canker and Dieback Diseases on Apple Trees in Canada.</title>
        <authorList>
            <person name="Ellouze W."/>
            <person name="Ilyukhin E."/>
            <person name="Sulman M."/>
            <person name="Ali S."/>
        </authorList>
    </citation>
    <scope>NUCLEOTIDE SEQUENCE [LARGE SCALE GENOMIC DNA]</scope>
    <source>
        <strain evidence="2 3">M45-28</strain>
    </source>
</reference>
<sequence>MHLIQSGHGSYRVLWDEPPARHLKGSSMDATSASPDEDAQQTESPQGLDRVNTKLEEWSFAARECTALDKTRSHPHFQPYVEVFQDDYEPQFAIDVDSDALFMAPPNTKRHTPASSNWASRRGSETESEHTGRASPAVWRGILRSDSSSSDDTNGPREQQEEDTHDPLTVSHQLQDNDDVLFTSGYYSPRPNDFLTPSDSSRSHDRSPSDFSNTSDMSDNATSLLANHRDSVVLLSERRPDEFPINSPWVHRDSVAVAKERIKKKHANETGEALVGGVGILKGVGKGGVERTAPLNIPRLQQVTLMGVMSPIADASPPNAETWDDECERSIDDLAERW</sequence>
<feature type="region of interest" description="Disordered" evidence="1">
    <location>
        <begin position="104"/>
        <end position="220"/>
    </location>
</feature>
<proteinExistence type="predicted"/>
<keyword evidence="3" id="KW-1185">Reference proteome</keyword>
<gene>
    <name evidence="2" type="ORF">SLS58_009243</name>
</gene>